<dbReference type="EMBL" id="BGZK01000478">
    <property type="protein sequence ID" value="GBP46181.1"/>
    <property type="molecule type" value="Genomic_DNA"/>
</dbReference>
<organism evidence="1 2">
    <name type="scientific">Eumeta variegata</name>
    <name type="common">Bagworm moth</name>
    <name type="synonym">Eumeta japonica</name>
    <dbReference type="NCBI Taxonomy" id="151549"/>
    <lineage>
        <taxon>Eukaryota</taxon>
        <taxon>Metazoa</taxon>
        <taxon>Ecdysozoa</taxon>
        <taxon>Arthropoda</taxon>
        <taxon>Hexapoda</taxon>
        <taxon>Insecta</taxon>
        <taxon>Pterygota</taxon>
        <taxon>Neoptera</taxon>
        <taxon>Endopterygota</taxon>
        <taxon>Lepidoptera</taxon>
        <taxon>Glossata</taxon>
        <taxon>Ditrysia</taxon>
        <taxon>Tineoidea</taxon>
        <taxon>Psychidae</taxon>
        <taxon>Oiketicinae</taxon>
        <taxon>Eumeta</taxon>
    </lineage>
</organism>
<accession>A0A4C1W547</accession>
<protein>
    <submittedName>
        <fullName evidence="1">Uncharacterized protein</fullName>
    </submittedName>
</protein>
<keyword evidence="2" id="KW-1185">Reference proteome</keyword>
<comment type="caution">
    <text evidence="1">The sequence shown here is derived from an EMBL/GenBank/DDBJ whole genome shotgun (WGS) entry which is preliminary data.</text>
</comment>
<dbReference type="AlphaFoldDB" id="A0A4C1W547"/>
<dbReference type="Proteomes" id="UP000299102">
    <property type="component" value="Unassembled WGS sequence"/>
</dbReference>
<evidence type="ECO:0000313" key="2">
    <source>
        <dbReference type="Proteomes" id="UP000299102"/>
    </source>
</evidence>
<reference evidence="1 2" key="1">
    <citation type="journal article" date="2019" name="Commun. Biol.">
        <title>The bagworm genome reveals a unique fibroin gene that provides high tensile strength.</title>
        <authorList>
            <person name="Kono N."/>
            <person name="Nakamura H."/>
            <person name="Ohtoshi R."/>
            <person name="Tomita M."/>
            <person name="Numata K."/>
            <person name="Arakawa K."/>
        </authorList>
    </citation>
    <scope>NUCLEOTIDE SEQUENCE [LARGE SCALE GENOMIC DNA]</scope>
</reference>
<name>A0A4C1W547_EUMVA</name>
<gene>
    <name evidence="1" type="ORF">EVAR_24588_1</name>
</gene>
<evidence type="ECO:0000313" key="1">
    <source>
        <dbReference type="EMBL" id="GBP46181.1"/>
    </source>
</evidence>
<proteinExistence type="predicted"/>
<sequence>MLYTIFESLAPCPGKQDTPLAPNVGPVWLTTAADGPQPTLGQREELRVQPRKAFELRLNATEHISIGRCHRFERKPYR</sequence>